<organism evidence="1 2">
    <name type="scientific">Oceanisphaera ostreae</name>
    <dbReference type="NCBI Taxonomy" id="914151"/>
    <lineage>
        <taxon>Bacteria</taxon>
        <taxon>Pseudomonadati</taxon>
        <taxon>Pseudomonadota</taxon>
        <taxon>Gammaproteobacteria</taxon>
        <taxon>Aeromonadales</taxon>
        <taxon>Aeromonadaceae</taxon>
        <taxon>Oceanisphaera</taxon>
    </lineage>
</organism>
<dbReference type="RefSeq" id="WP_379558034.1">
    <property type="nucleotide sequence ID" value="NZ_JBHTJS010000031.1"/>
</dbReference>
<evidence type="ECO:0008006" key="3">
    <source>
        <dbReference type="Google" id="ProtNLM"/>
    </source>
</evidence>
<evidence type="ECO:0000313" key="1">
    <source>
        <dbReference type="EMBL" id="MFD1008043.1"/>
    </source>
</evidence>
<accession>A0ABW3KFX2</accession>
<dbReference type="Proteomes" id="UP001597048">
    <property type="component" value="Unassembled WGS sequence"/>
</dbReference>
<dbReference type="SUPFAM" id="SSF56524">
    <property type="entry name" value="Oxidoreductase molybdopterin-binding domain"/>
    <property type="match status" value="1"/>
</dbReference>
<dbReference type="Gene3D" id="3.90.420.10">
    <property type="entry name" value="Oxidoreductase, molybdopterin-binding domain"/>
    <property type="match status" value="1"/>
</dbReference>
<protein>
    <recommendedName>
        <fullName evidence="3">Oxidoreductase molybdopterin-binding domain-containing protein</fullName>
    </recommendedName>
</protein>
<evidence type="ECO:0000313" key="2">
    <source>
        <dbReference type="Proteomes" id="UP001597048"/>
    </source>
</evidence>
<name>A0ABW3KFX2_9GAMM</name>
<reference evidence="2" key="1">
    <citation type="journal article" date="2019" name="Int. J. Syst. Evol. Microbiol.">
        <title>The Global Catalogue of Microorganisms (GCM) 10K type strain sequencing project: providing services to taxonomists for standard genome sequencing and annotation.</title>
        <authorList>
            <consortium name="The Broad Institute Genomics Platform"/>
            <consortium name="The Broad Institute Genome Sequencing Center for Infectious Disease"/>
            <person name="Wu L."/>
            <person name="Ma J."/>
        </authorList>
    </citation>
    <scope>NUCLEOTIDE SEQUENCE [LARGE SCALE GENOMIC DNA]</scope>
    <source>
        <strain evidence="2">CCUG 60525</strain>
    </source>
</reference>
<comment type="caution">
    <text evidence="1">The sequence shown here is derived from an EMBL/GenBank/DDBJ whole genome shotgun (WGS) entry which is preliminary data.</text>
</comment>
<dbReference type="InterPro" id="IPR036374">
    <property type="entry name" value="OxRdtase_Mopterin-bd_sf"/>
</dbReference>
<sequence>MRTNLIKERLASRLLCTLALLLSYWVPQAVVAYPLPTAQGRVVLTVTGNITVTNSNEPLRDNGANEVEFDLALLESLPQHEFITKTPWTDGEHHFRGVLLQDLLQRVGAQSTRVKAVALNAYFHHFDSGSPELSSLLVATHFDGKPMKIRDKGPVWLMLPLSEYKELDTKLYYELLLWQLKSLDVGYGEDL</sequence>
<keyword evidence="2" id="KW-1185">Reference proteome</keyword>
<proteinExistence type="predicted"/>
<dbReference type="EMBL" id="JBHTJS010000031">
    <property type="protein sequence ID" value="MFD1008043.1"/>
    <property type="molecule type" value="Genomic_DNA"/>
</dbReference>
<gene>
    <name evidence="1" type="ORF">ACFQ1C_07735</name>
</gene>